<keyword evidence="1" id="KW-0436">Ligase</keyword>
<evidence type="ECO:0000313" key="5">
    <source>
        <dbReference type="EMBL" id="KOM49879.1"/>
    </source>
</evidence>
<keyword evidence="3" id="KW-0067">ATP-binding</keyword>
<dbReference type="SUPFAM" id="SSF53756">
    <property type="entry name" value="UDP-Glycosyltransferase/glycogen phosphorylase"/>
    <property type="match status" value="1"/>
</dbReference>
<dbReference type="Gene3D" id="3.30.470.20">
    <property type="entry name" value="ATP-grasp fold, B domain"/>
    <property type="match status" value="1"/>
</dbReference>
<dbReference type="Pfam" id="PF00289">
    <property type="entry name" value="Biotin_carb_N"/>
    <property type="match status" value="1"/>
</dbReference>
<organism evidence="5 6">
    <name type="scientific">Phaseolus angularis</name>
    <name type="common">Azuki bean</name>
    <name type="synonym">Vigna angularis</name>
    <dbReference type="NCBI Taxonomy" id="3914"/>
    <lineage>
        <taxon>Eukaryota</taxon>
        <taxon>Viridiplantae</taxon>
        <taxon>Streptophyta</taxon>
        <taxon>Embryophyta</taxon>
        <taxon>Tracheophyta</taxon>
        <taxon>Spermatophyta</taxon>
        <taxon>Magnoliopsida</taxon>
        <taxon>eudicotyledons</taxon>
        <taxon>Gunneridae</taxon>
        <taxon>Pentapetalae</taxon>
        <taxon>rosids</taxon>
        <taxon>fabids</taxon>
        <taxon>Fabales</taxon>
        <taxon>Fabaceae</taxon>
        <taxon>Papilionoideae</taxon>
        <taxon>50 kb inversion clade</taxon>
        <taxon>NPAAA clade</taxon>
        <taxon>indigoferoid/millettioid clade</taxon>
        <taxon>Phaseoleae</taxon>
        <taxon>Vigna</taxon>
    </lineage>
</organism>
<proteinExistence type="predicted"/>
<dbReference type="InterPro" id="IPR051602">
    <property type="entry name" value="ACC_Biotin_Carboxylase"/>
</dbReference>
<dbReference type="GO" id="GO:0016874">
    <property type="term" value="F:ligase activity"/>
    <property type="evidence" value="ECO:0007669"/>
    <property type="project" value="UniProtKB-KW"/>
</dbReference>
<evidence type="ECO:0000256" key="2">
    <source>
        <dbReference type="ARBA" id="ARBA00022741"/>
    </source>
</evidence>
<feature type="domain" description="Biotin carboxylation" evidence="4">
    <location>
        <begin position="71"/>
        <end position="449"/>
    </location>
</feature>
<dbReference type="AlphaFoldDB" id="A0A0L9V598"/>
<accession>A0A0L9V598</accession>
<dbReference type="EMBL" id="CM003378">
    <property type="protein sequence ID" value="KOM49879.1"/>
    <property type="molecule type" value="Genomic_DNA"/>
</dbReference>
<dbReference type="SUPFAM" id="SSF52440">
    <property type="entry name" value="PreATP-grasp domain"/>
    <property type="match status" value="1"/>
</dbReference>
<dbReference type="Gene3D" id="3.40.50.2000">
    <property type="entry name" value="Glycogen Phosphorylase B"/>
    <property type="match status" value="2"/>
</dbReference>
<dbReference type="InterPro" id="IPR016185">
    <property type="entry name" value="PreATP-grasp_dom_sf"/>
</dbReference>
<sequence>MEVTLSACKSVTSPSLPISGLSGRKGGIKSSQCSFIAGTNGVRFPRQVSQVSHVRKQRQTRHCGALHATCSGEKILIANRGEIAVRVIRTAREMGIPCVAVYSIIDKDALHVKLADEAVCIGEAPSKESYLLIPNVLSAAISRKCTMLHPGYGFLAENAVFVEMCWEHGINFIGPKPDSIRVMGDKSTARETMKKAGVPTVPGSEGLLQVAARLPLLEFLVGEEERSRSHFHITCFIPSLGSPPSSSKAYLQTLPSTITSIFLPPINLEQKTDPFVLALQIELSVNLSLPYIRQELKSLCSKAKVVALVVDVFANGALDLPDGIFMNTFLGLESEAITTLHEHMKGKPEIYPVGPIIQMGSIDHENGVDLSEVANGSSPGASLRRGIGFGSKTRWWWLPAAAGPLALHFREDALAGEVEVALEPSHRMRWWWLPAAAGQRRGRDGATEG</sequence>
<keyword evidence="2" id="KW-0547">Nucleotide-binding</keyword>
<dbReference type="FunFam" id="3.40.50.20:FF:000010">
    <property type="entry name" value="Propionyl-CoA carboxylase subunit alpha"/>
    <property type="match status" value="1"/>
</dbReference>
<protein>
    <recommendedName>
        <fullName evidence="4">Biotin carboxylation domain-containing protein</fullName>
    </recommendedName>
</protein>
<dbReference type="GO" id="GO:0005524">
    <property type="term" value="F:ATP binding"/>
    <property type="evidence" value="ECO:0007669"/>
    <property type="project" value="UniProtKB-KW"/>
</dbReference>
<reference evidence="6" key="1">
    <citation type="journal article" date="2015" name="Proc. Natl. Acad. Sci. U.S.A.">
        <title>Genome sequencing of adzuki bean (Vigna angularis) provides insight into high starch and low fat accumulation and domestication.</title>
        <authorList>
            <person name="Yang K."/>
            <person name="Tian Z."/>
            <person name="Chen C."/>
            <person name="Luo L."/>
            <person name="Zhao B."/>
            <person name="Wang Z."/>
            <person name="Yu L."/>
            <person name="Li Y."/>
            <person name="Sun Y."/>
            <person name="Li W."/>
            <person name="Chen Y."/>
            <person name="Li Y."/>
            <person name="Zhang Y."/>
            <person name="Ai D."/>
            <person name="Zhao J."/>
            <person name="Shang C."/>
            <person name="Ma Y."/>
            <person name="Wu B."/>
            <person name="Wang M."/>
            <person name="Gao L."/>
            <person name="Sun D."/>
            <person name="Zhang P."/>
            <person name="Guo F."/>
            <person name="Wang W."/>
            <person name="Li Y."/>
            <person name="Wang J."/>
            <person name="Varshney R.K."/>
            <person name="Wang J."/>
            <person name="Ling H.Q."/>
            <person name="Wan P."/>
        </authorList>
    </citation>
    <scope>NUCLEOTIDE SEQUENCE</scope>
    <source>
        <strain evidence="6">cv. Jingnong 6</strain>
    </source>
</reference>
<dbReference type="Proteomes" id="UP000053144">
    <property type="component" value="Chromosome 8"/>
</dbReference>
<evidence type="ECO:0000313" key="6">
    <source>
        <dbReference type="Proteomes" id="UP000053144"/>
    </source>
</evidence>
<gene>
    <name evidence="5" type="ORF">LR48_Vigan08g070600</name>
</gene>
<dbReference type="PROSITE" id="PS50979">
    <property type="entry name" value="BC"/>
    <property type="match status" value="1"/>
</dbReference>
<dbReference type="Gramene" id="KOM49879">
    <property type="protein sequence ID" value="KOM49879"/>
    <property type="gene ID" value="LR48_Vigan08g070600"/>
</dbReference>
<name>A0A0L9V598_PHAAN</name>
<evidence type="ECO:0000259" key="4">
    <source>
        <dbReference type="PROSITE" id="PS50979"/>
    </source>
</evidence>
<dbReference type="STRING" id="3914.A0A0L9V598"/>
<dbReference type="PANTHER" id="PTHR48095">
    <property type="entry name" value="PYRUVATE CARBOXYLASE SUBUNIT A"/>
    <property type="match status" value="1"/>
</dbReference>
<evidence type="ECO:0000256" key="3">
    <source>
        <dbReference type="ARBA" id="ARBA00022840"/>
    </source>
</evidence>
<dbReference type="InterPro" id="IPR011764">
    <property type="entry name" value="Biotin_carboxylation_dom"/>
</dbReference>
<dbReference type="InterPro" id="IPR005481">
    <property type="entry name" value="BC-like_N"/>
</dbReference>
<dbReference type="PANTHER" id="PTHR48095:SF2">
    <property type="entry name" value="BIOTIN CARBOXYLASE, CHLOROPLASTIC"/>
    <property type="match status" value="1"/>
</dbReference>
<evidence type="ECO:0000256" key="1">
    <source>
        <dbReference type="ARBA" id="ARBA00022598"/>
    </source>
</evidence>